<dbReference type="InterPro" id="IPR036322">
    <property type="entry name" value="WD40_repeat_dom_sf"/>
</dbReference>
<evidence type="ECO:0000313" key="6">
    <source>
        <dbReference type="EMBL" id="CAK4031052.1"/>
    </source>
</evidence>
<dbReference type="InterPro" id="IPR048720">
    <property type="entry name" value="PROPPIN"/>
</dbReference>
<keyword evidence="2" id="KW-0853">WD repeat</keyword>
<gene>
    <name evidence="6" type="ORF">LECACI_7A006210</name>
</gene>
<proteinExistence type="inferred from homology"/>
<evidence type="ECO:0000256" key="5">
    <source>
        <dbReference type="SAM" id="MobiDB-lite"/>
    </source>
</evidence>
<evidence type="ECO:0000256" key="3">
    <source>
        <dbReference type="ARBA" id="ARBA00022737"/>
    </source>
</evidence>
<sequence>MNTRQELQPPSTDVVNSISYSQLRARFVTGLDTGLRAFRTDNCFTTYKPDLGFDGGLLIAEALDDRWYAFVCAHKGPGGGPNFVVFWDAFVGRELNRFNLHEPVKAVKLTTKWMAVVLKERTVVFFYQQLQPPDPPTSASADSPAEDDAKVEPEPPLFAPNQVHTLLRTALNPYGLACMTNELIVLPAQAVGQVQLVQLKIDGPTTKRVLRAHNSSLRCMALSPDGTHLATASEQGTLIRVYDTKTLSQIAEFRRGSDHAIISSLAFSPSNRWVASTSDKGTLHVFDLRPKTPTETPMKYRQQGKPPSYASHRLSGAGYDKDSVSGTSAGYSSPAPSSAIGTSAGGGYQGSVQEYYGLRPPPTSASPPARDAAVSAMAALKASPFAPRIFKDARSVASAPFYIGNDPSHWQGGSPSSVVTAPDGSRRRVQNQVLPLPNNPSGKPPKGIIAFAPANASSNEDEGAIIYVIGGGTDSRWEMFQLVSATAEGANGGWSLVNKGFRKYLTRQFAD</sequence>
<reference evidence="6" key="1">
    <citation type="submission" date="2023-11" db="EMBL/GenBank/DDBJ databases">
        <authorList>
            <person name="Alioto T."/>
            <person name="Alioto T."/>
            <person name="Gomez Garrido J."/>
        </authorList>
    </citation>
    <scope>NUCLEOTIDE SEQUENCE</scope>
</reference>
<dbReference type="Pfam" id="PF21032">
    <property type="entry name" value="PROPPIN"/>
    <property type="match status" value="1"/>
</dbReference>
<evidence type="ECO:0000256" key="1">
    <source>
        <dbReference type="ARBA" id="ARBA00004148"/>
    </source>
</evidence>
<dbReference type="PANTHER" id="PTHR11227">
    <property type="entry name" value="WD-REPEAT PROTEIN INTERACTING WITH PHOSPHOINOSIDES WIPI -RELATED"/>
    <property type="match status" value="1"/>
</dbReference>
<dbReference type="Proteomes" id="UP001296104">
    <property type="component" value="Unassembled WGS sequence"/>
</dbReference>
<dbReference type="AlphaFoldDB" id="A0AAI8Z250"/>
<feature type="region of interest" description="Disordered" evidence="5">
    <location>
        <begin position="285"/>
        <end position="346"/>
    </location>
</feature>
<dbReference type="GO" id="GO:0005774">
    <property type="term" value="C:vacuolar membrane"/>
    <property type="evidence" value="ECO:0007669"/>
    <property type="project" value="UniProtKB-SubCell"/>
</dbReference>
<dbReference type="SUPFAM" id="SSF50978">
    <property type="entry name" value="WD40 repeat-like"/>
    <property type="match status" value="1"/>
</dbReference>
<comment type="caution">
    <text evidence="6">The sequence shown here is derived from an EMBL/GenBank/DDBJ whole genome shotgun (WGS) entry which is preliminary data.</text>
</comment>
<dbReference type="EMBL" id="CAVMBE010000043">
    <property type="protein sequence ID" value="CAK4031052.1"/>
    <property type="molecule type" value="Genomic_DNA"/>
</dbReference>
<dbReference type="Gene3D" id="2.130.10.10">
    <property type="entry name" value="YVTN repeat-like/Quinoprotein amine dehydrogenase"/>
    <property type="match status" value="1"/>
</dbReference>
<evidence type="ECO:0000313" key="7">
    <source>
        <dbReference type="Proteomes" id="UP001296104"/>
    </source>
</evidence>
<keyword evidence="7" id="KW-1185">Reference proteome</keyword>
<feature type="compositionally biased region" description="Low complexity" evidence="5">
    <location>
        <begin position="325"/>
        <end position="339"/>
    </location>
</feature>
<dbReference type="InterPro" id="IPR015943">
    <property type="entry name" value="WD40/YVTN_repeat-like_dom_sf"/>
</dbReference>
<protein>
    <submittedName>
        <fullName evidence="6">SVP1 2</fullName>
    </submittedName>
</protein>
<comment type="subcellular location">
    <subcellularLocation>
        <location evidence="1">Vacuole membrane</location>
        <topology evidence="1">Peripheral membrane protein</topology>
    </subcellularLocation>
</comment>
<organism evidence="6 7">
    <name type="scientific">Lecanosticta acicola</name>
    <dbReference type="NCBI Taxonomy" id="111012"/>
    <lineage>
        <taxon>Eukaryota</taxon>
        <taxon>Fungi</taxon>
        <taxon>Dikarya</taxon>
        <taxon>Ascomycota</taxon>
        <taxon>Pezizomycotina</taxon>
        <taxon>Dothideomycetes</taxon>
        <taxon>Dothideomycetidae</taxon>
        <taxon>Mycosphaerellales</taxon>
        <taxon>Mycosphaerellaceae</taxon>
        <taxon>Lecanosticta</taxon>
    </lineage>
</organism>
<feature type="region of interest" description="Disordered" evidence="5">
    <location>
        <begin position="132"/>
        <end position="155"/>
    </location>
</feature>
<accession>A0AAI8Z250</accession>
<comment type="similarity">
    <text evidence="4">Belongs to the WD repeat PROPPIN family.</text>
</comment>
<evidence type="ECO:0000256" key="4">
    <source>
        <dbReference type="ARBA" id="ARBA00025740"/>
    </source>
</evidence>
<evidence type="ECO:0000256" key="2">
    <source>
        <dbReference type="ARBA" id="ARBA00022574"/>
    </source>
</evidence>
<dbReference type="InterPro" id="IPR001680">
    <property type="entry name" value="WD40_rpt"/>
</dbReference>
<keyword evidence="3" id="KW-0677">Repeat</keyword>
<dbReference type="SMART" id="SM00320">
    <property type="entry name" value="WD40"/>
    <property type="match status" value="2"/>
</dbReference>
<name>A0AAI8Z250_9PEZI</name>